<reference evidence="2" key="1">
    <citation type="submission" date="2021-06" db="EMBL/GenBank/DDBJ databases">
        <title>Genome Sequence of Mortierella hyaline Strain SCG-10, a Cold-Adapted, Nitrate-Reducing Fungus Isolated from Soil in Minnesota, USA.</title>
        <authorList>
            <person name="Aldossari N."/>
        </authorList>
    </citation>
    <scope>NUCLEOTIDE SEQUENCE</scope>
    <source>
        <strain evidence="2">SCG-10</strain>
    </source>
</reference>
<protein>
    <submittedName>
        <fullName evidence="2">Uncharacterized protein</fullName>
    </submittedName>
</protein>
<evidence type="ECO:0000256" key="1">
    <source>
        <dbReference type="SAM" id="SignalP"/>
    </source>
</evidence>
<evidence type="ECO:0000313" key="2">
    <source>
        <dbReference type="EMBL" id="KAG9063231.1"/>
    </source>
</evidence>
<feature type="signal peptide" evidence="1">
    <location>
        <begin position="1"/>
        <end position="30"/>
    </location>
</feature>
<proteinExistence type="predicted"/>
<dbReference type="AlphaFoldDB" id="A0A9P7XLF7"/>
<sequence>MIAQLRTPMLKSTLLLALAALSVYVTVADARIDFWVDQSLGGEIITCPKATQYNTCYNVDNVALAGISSYFYYNQDPAKKDFSVTVYSGGSCSGTYDRWSFTIDPDPAKDQVGFYVVEFATMNDKTRSFKFADFHTSFVKGGTQNTPDQYKVSNVCQFGFPKGASRSLPPLSSAIRVDPSKFIAFISPSMLPPDRETLSDLAQESTNLSTHVPQYFR</sequence>
<keyword evidence="1" id="KW-0732">Signal</keyword>
<organism evidence="2 3">
    <name type="scientific">Linnemannia hyalina</name>
    <dbReference type="NCBI Taxonomy" id="64524"/>
    <lineage>
        <taxon>Eukaryota</taxon>
        <taxon>Fungi</taxon>
        <taxon>Fungi incertae sedis</taxon>
        <taxon>Mucoromycota</taxon>
        <taxon>Mortierellomycotina</taxon>
        <taxon>Mortierellomycetes</taxon>
        <taxon>Mortierellales</taxon>
        <taxon>Mortierellaceae</taxon>
        <taxon>Linnemannia</taxon>
    </lineage>
</organism>
<gene>
    <name evidence="2" type="ORF">KI688_004835</name>
</gene>
<accession>A0A9P7XLF7</accession>
<dbReference type="Proteomes" id="UP000707451">
    <property type="component" value="Unassembled WGS sequence"/>
</dbReference>
<evidence type="ECO:0000313" key="3">
    <source>
        <dbReference type="Proteomes" id="UP000707451"/>
    </source>
</evidence>
<keyword evidence="3" id="KW-1185">Reference proteome</keyword>
<comment type="caution">
    <text evidence="2">The sequence shown here is derived from an EMBL/GenBank/DDBJ whole genome shotgun (WGS) entry which is preliminary data.</text>
</comment>
<dbReference type="OrthoDB" id="2347889at2759"/>
<feature type="chain" id="PRO_5040299593" evidence="1">
    <location>
        <begin position="31"/>
        <end position="217"/>
    </location>
</feature>
<dbReference type="EMBL" id="JAHRHY010000017">
    <property type="protein sequence ID" value="KAG9063231.1"/>
    <property type="molecule type" value="Genomic_DNA"/>
</dbReference>
<name>A0A9P7XLF7_9FUNG</name>